<protein>
    <submittedName>
        <fullName evidence="1">FAD dependent oxidoreductase</fullName>
    </submittedName>
</protein>
<evidence type="ECO:0000313" key="1">
    <source>
        <dbReference type="EMBL" id="KAH7927462.1"/>
    </source>
</evidence>
<reference evidence="1" key="1">
    <citation type="journal article" date="2021" name="New Phytol.">
        <title>Evolutionary innovations through gain and loss of genes in the ectomycorrhizal Boletales.</title>
        <authorList>
            <person name="Wu G."/>
            <person name="Miyauchi S."/>
            <person name="Morin E."/>
            <person name="Kuo A."/>
            <person name="Drula E."/>
            <person name="Varga T."/>
            <person name="Kohler A."/>
            <person name="Feng B."/>
            <person name="Cao Y."/>
            <person name="Lipzen A."/>
            <person name="Daum C."/>
            <person name="Hundley H."/>
            <person name="Pangilinan J."/>
            <person name="Johnson J."/>
            <person name="Barry K."/>
            <person name="LaButti K."/>
            <person name="Ng V."/>
            <person name="Ahrendt S."/>
            <person name="Min B."/>
            <person name="Choi I.G."/>
            <person name="Park H."/>
            <person name="Plett J.M."/>
            <person name="Magnuson J."/>
            <person name="Spatafora J.W."/>
            <person name="Nagy L.G."/>
            <person name="Henrissat B."/>
            <person name="Grigoriev I.V."/>
            <person name="Yang Z.L."/>
            <person name="Xu J."/>
            <person name="Martin F.M."/>
        </authorList>
    </citation>
    <scope>NUCLEOTIDE SEQUENCE</scope>
    <source>
        <strain evidence="1">KUC20120723A-06</strain>
    </source>
</reference>
<gene>
    <name evidence="1" type="ORF">BV22DRAFT_993819</name>
</gene>
<dbReference type="Proteomes" id="UP000790709">
    <property type="component" value="Unassembled WGS sequence"/>
</dbReference>
<proteinExistence type="predicted"/>
<accession>A0ACB8BPG2</accession>
<evidence type="ECO:0000313" key="2">
    <source>
        <dbReference type="Proteomes" id="UP000790709"/>
    </source>
</evidence>
<organism evidence="1 2">
    <name type="scientific">Leucogyrophana mollusca</name>
    <dbReference type="NCBI Taxonomy" id="85980"/>
    <lineage>
        <taxon>Eukaryota</taxon>
        <taxon>Fungi</taxon>
        <taxon>Dikarya</taxon>
        <taxon>Basidiomycota</taxon>
        <taxon>Agaricomycotina</taxon>
        <taxon>Agaricomycetes</taxon>
        <taxon>Agaricomycetidae</taxon>
        <taxon>Boletales</taxon>
        <taxon>Boletales incertae sedis</taxon>
        <taxon>Leucogyrophana</taxon>
    </lineage>
</organism>
<dbReference type="EMBL" id="MU266366">
    <property type="protein sequence ID" value="KAH7927462.1"/>
    <property type="molecule type" value="Genomic_DNA"/>
</dbReference>
<sequence>TTTPTKHILILGAGTFGLSTALHLLQRHAGTGKVRVTVLDRAAELPARDAASVDLNKVVRSCYTDKFYTRLAREAIAAWKAPEWAGCYHESGILLLKNTTTSPDVDPAYANDRALGARTSLLPDAAAVRAALGVEGAFPAPVPFDPTTPTPAYTASLNHDGGWAEAARAMRVLLARVRAAGGRVLGGREARGVVRRAGRCVGVRVWVGAGHEEVYEADVVVLAVGAWTASAFRELGLDARCLATGQSVATIQLTPDEAALYRDCPVFLNFETGFYVFPPNEDNIVKFALHAAGHTHPTATPCSHPPPTTTVAPTPPVPCIPPAPPPRGISTPRTVLSHPDGGDGLRIPRSVARELREHLRDVYPRLAEKPFLGTRLCWYTDSPDSDWVIGAYPGDPSLFLATSGSGHAFKFLPIIGSIVADAIEGKLDPAIAKKFAVDRAIAPGVLAERNTRPIRELDLAELCLPEDLLP</sequence>
<feature type="non-terminal residue" evidence="1">
    <location>
        <position position="470"/>
    </location>
</feature>
<comment type="caution">
    <text evidence="1">The sequence shown here is derived from an EMBL/GenBank/DDBJ whole genome shotgun (WGS) entry which is preliminary data.</text>
</comment>
<feature type="non-terminal residue" evidence="1">
    <location>
        <position position="1"/>
    </location>
</feature>
<keyword evidence="2" id="KW-1185">Reference proteome</keyword>
<name>A0ACB8BPG2_9AGAM</name>